<evidence type="ECO:0000256" key="6">
    <source>
        <dbReference type="ARBA" id="ARBA00022776"/>
    </source>
</evidence>
<keyword evidence="5" id="KW-0493">Microtubule</keyword>
<proteinExistence type="inferred from homology"/>
<dbReference type="InterPro" id="IPR026243">
    <property type="entry name" value="HAUS1"/>
</dbReference>
<organism evidence="11 12">
    <name type="scientific">Asterophora parasitica</name>
    <dbReference type="NCBI Taxonomy" id="117018"/>
    <lineage>
        <taxon>Eukaryota</taxon>
        <taxon>Fungi</taxon>
        <taxon>Dikarya</taxon>
        <taxon>Basidiomycota</taxon>
        <taxon>Agaricomycotina</taxon>
        <taxon>Agaricomycetes</taxon>
        <taxon>Agaricomycetidae</taxon>
        <taxon>Agaricales</taxon>
        <taxon>Tricholomatineae</taxon>
        <taxon>Lyophyllaceae</taxon>
        <taxon>Asterophora</taxon>
    </lineage>
</organism>
<dbReference type="GO" id="GO:0051225">
    <property type="term" value="P:spindle assembly"/>
    <property type="evidence" value="ECO:0007669"/>
    <property type="project" value="InterPro"/>
</dbReference>
<accession>A0A9P7G4V9</accession>
<dbReference type="GO" id="GO:0070652">
    <property type="term" value="C:HAUS complex"/>
    <property type="evidence" value="ECO:0007669"/>
    <property type="project" value="InterPro"/>
</dbReference>
<evidence type="ECO:0000256" key="3">
    <source>
        <dbReference type="ARBA" id="ARBA00022490"/>
    </source>
</evidence>
<dbReference type="AlphaFoldDB" id="A0A9P7G4V9"/>
<evidence type="ECO:0000256" key="7">
    <source>
        <dbReference type="ARBA" id="ARBA00023054"/>
    </source>
</evidence>
<evidence type="ECO:0000256" key="10">
    <source>
        <dbReference type="SAM" id="Coils"/>
    </source>
</evidence>
<reference evidence="11" key="2">
    <citation type="submission" date="2021-10" db="EMBL/GenBank/DDBJ databases">
        <title>Phylogenomics reveals ancestral predisposition of the termite-cultivated fungus Termitomyces towards a domesticated lifestyle.</title>
        <authorList>
            <person name="Auxier B."/>
            <person name="Grum-Grzhimaylo A."/>
            <person name="Cardenas M.E."/>
            <person name="Lodge J.D."/>
            <person name="Laessoe T."/>
            <person name="Pedersen O."/>
            <person name="Smith M.E."/>
            <person name="Kuyper T.W."/>
            <person name="Franco-Molano E.A."/>
            <person name="Baroni T.J."/>
            <person name="Aanen D.K."/>
        </authorList>
    </citation>
    <scope>NUCLEOTIDE SEQUENCE</scope>
    <source>
        <strain evidence="11">AP01</strain>
        <tissue evidence="11">Mycelium</tissue>
    </source>
</reference>
<evidence type="ECO:0000256" key="4">
    <source>
        <dbReference type="ARBA" id="ARBA00022618"/>
    </source>
</evidence>
<dbReference type="GO" id="GO:0005829">
    <property type="term" value="C:cytosol"/>
    <property type="evidence" value="ECO:0007669"/>
    <property type="project" value="TreeGrafter"/>
</dbReference>
<gene>
    <name evidence="11" type="ORF">DXG03_009079</name>
</gene>
<evidence type="ECO:0000256" key="2">
    <source>
        <dbReference type="ARBA" id="ARBA00005479"/>
    </source>
</evidence>
<keyword evidence="12" id="KW-1185">Reference proteome</keyword>
<dbReference type="Proteomes" id="UP000775547">
    <property type="component" value="Unassembled WGS sequence"/>
</dbReference>
<evidence type="ECO:0000313" key="12">
    <source>
        <dbReference type="Proteomes" id="UP000775547"/>
    </source>
</evidence>
<reference evidence="11" key="1">
    <citation type="submission" date="2020-07" db="EMBL/GenBank/DDBJ databases">
        <authorList>
            <person name="Nieuwenhuis M."/>
            <person name="Van De Peppel L.J.J."/>
        </authorList>
    </citation>
    <scope>NUCLEOTIDE SEQUENCE</scope>
    <source>
        <strain evidence="11">AP01</strain>
        <tissue evidence="11">Mycelium</tissue>
    </source>
</reference>
<feature type="coiled-coil region" evidence="10">
    <location>
        <begin position="136"/>
        <end position="194"/>
    </location>
</feature>
<dbReference type="EMBL" id="JABCKV010000082">
    <property type="protein sequence ID" value="KAG5644132.1"/>
    <property type="molecule type" value="Genomic_DNA"/>
</dbReference>
<keyword evidence="8" id="KW-0206">Cytoskeleton</keyword>
<dbReference type="GO" id="GO:0051301">
    <property type="term" value="P:cell division"/>
    <property type="evidence" value="ECO:0007669"/>
    <property type="project" value="UniProtKB-KW"/>
</dbReference>
<dbReference type="GO" id="GO:0005874">
    <property type="term" value="C:microtubule"/>
    <property type="evidence" value="ECO:0007669"/>
    <property type="project" value="UniProtKB-KW"/>
</dbReference>
<keyword evidence="7 10" id="KW-0175">Coiled coil</keyword>
<sequence>MSDLPPLQLSPGIEERLDTLERVAHALCIDDPSDFSSSSSATTQLTTDAHAAQRLLNRLAYIEHELETHLAGVRFEERLLDRWNTALETERDEEESPALLERRKEDLVRKAKQYHEELKGVLKMMPDTPPVSVARLTEQEARNKAREAEIKTKRAKIKAFKGLPPNLELARHELRNARDELGQLTQLRERLLGRMAEGVS</sequence>
<keyword evidence="4" id="KW-0132">Cell division</keyword>
<keyword evidence="6" id="KW-0498">Mitosis</keyword>
<dbReference type="PANTHER" id="PTHR31570">
    <property type="entry name" value="HAUS AUGMIN-LIKE COMPLEX SUBUNIT 1"/>
    <property type="match status" value="1"/>
</dbReference>
<evidence type="ECO:0000313" key="11">
    <source>
        <dbReference type="EMBL" id="KAG5644132.1"/>
    </source>
</evidence>
<keyword evidence="3" id="KW-0963">Cytoplasm</keyword>
<evidence type="ECO:0000256" key="9">
    <source>
        <dbReference type="ARBA" id="ARBA00023306"/>
    </source>
</evidence>
<protein>
    <submittedName>
        <fullName evidence="11">Uncharacterized protein</fullName>
    </submittedName>
</protein>
<dbReference type="OrthoDB" id="5372507at2759"/>
<dbReference type="PANTHER" id="PTHR31570:SF1">
    <property type="entry name" value="HAUS AUGMIN-LIKE COMPLEX SUBUNIT 1"/>
    <property type="match status" value="1"/>
</dbReference>
<comment type="caution">
    <text evidence="11">The sequence shown here is derived from an EMBL/GenBank/DDBJ whole genome shotgun (WGS) entry which is preliminary data.</text>
</comment>
<comment type="subcellular location">
    <subcellularLocation>
        <location evidence="1">Cytoplasm</location>
        <location evidence="1">Cytoskeleton</location>
        <location evidence="1">Spindle</location>
    </subcellularLocation>
</comment>
<dbReference type="GO" id="GO:0005819">
    <property type="term" value="C:spindle"/>
    <property type="evidence" value="ECO:0007669"/>
    <property type="project" value="UniProtKB-SubCell"/>
</dbReference>
<evidence type="ECO:0000256" key="1">
    <source>
        <dbReference type="ARBA" id="ARBA00004186"/>
    </source>
</evidence>
<evidence type="ECO:0000256" key="8">
    <source>
        <dbReference type="ARBA" id="ARBA00023212"/>
    </source>
</evidence>
<evidence type="ECO:0000256" key="5">
    <source>
        <dbReference type="ARBA" id="ARBA00022701"/>
    </source>
</evidence>
<comment type="similarity">
    <text evidence="2">Belongs to the HAUS1 family.</text>
</comment>
<keyword evidence="9" id="KW-0131">Cell cycle</keyword>
<name>A0A9P7G4V9_9AGAR</name>